<dbReference type="InterPro" id="IPR001041">
    <property type="entry name" value="2Fe-2S_ferredoxin-type"/>
</dbReference>
<comment type="caution">
    <text evidence="2">The sequence shown here is derived from an EMBL/GenBank/DDBJ whole genome shotgun (WGS) entry which is preliminary data.</text>
</comment>
<name>A0ABU0NN89_STRRH</name>
<proteinExistence type="predicted"/>
<dbReference type="Proteomes" id="UP001230654">
    <property type="component" value="Unassembled WGS sequence"/>
</dbReference>
<accession>A0ABU0NN89</accession>
<dbReference type="PROSITE" id="PS00197">
    <property type="entry name" value="2FE2S_FER_1"/>
    <property type="match status" value="1"/>
</dbReference>
<dbReference type="InterPro" id="IPR036010">
    <property type="entry name" value="2Fe-2S_ferredoxin-like_sf"/>
</dbReference>
<feature type="domain" description="2Fe-2S ferredoxin-type" evidence="1">
    <location>
        <begin position="3"/>
        <end position="53"/>
    </location>
</feature>
<dbReference type="EMBL" id="JAUSWV010000002">
    <property type="protein sequence ID" value="MDQ0580596.1"/>
    <property type="molecule type" value="Genomic_DNA"/>
</dbReference>
<gene>
    <name evidence="2" type="ORF">QF030_002774</name>
</gene>
<keyword evidence="3" id="KW-1185">Reference proteome</keyword>
<dbReference type="Pfam" id="PF00111">
    <property type="entry name" value="Fer2"/>
    <property type="match status" value="1"/>
</dbReference>
<reference evidence="2 3" key="1">
    <citation type="submission" date="2023-07" db="EMBL/GenBank/DDBJ databases">
        <title>Comparative genomics of wheat-associated soil bacteria to identify genetic determinants of phenazine resistance.</title>
        <authorList>
            <person name="Mouncey N."/>
        </authorList>
    </citation>
    <scope>NUCLEOTIDE SEQUENCE [LARGE SCALE GENOMIC DNA]</scope>
    <source>
        <strain evidence="2 3">B2I6</strain>
    </source>
</reference>
<dbReference type="InterPro" id="IPR012675">
    <property type="entry name" value="Beta-grasp_dom_sf"/>
</dbReference>
<protein>
    <submittedName>
        <fullName evidence="2">Ferredoxin</fullName>
    </submittedName>
</protein>
<organism evidence="2 3">
    <name type="scientific">Streptomyces rishiriensis</name>
    <dbReference type="NCBI Taxonomy" id="68264"/>
    <lineage>
        <taxon>Bacteria</taxon>
        <taxon>Bacillati</taxon>
        <taxon>Actinomycetota</taxon>
        <taxon>Actinomycetes</taxon>
        <taxon>Kitasatosporales</taxon>
        <taxon>Streptomycetaceae</taxon>
        <taxon>Streptomyces</taxon>
    </lineage>
</organism>
<evidence type="ECO:0000313" key="2">
    <source>
        <dbReference type="EMBL" id="MDQ0580596.1"/>
    </source>
</evidence>
<dbReference type="Gene3D" id="3.10.20.30">
    <property type="match status" value="1"/>
</dbReference>
<sequence>MTVAADATVPAAVRAELPNTLYSCAQGFCGTCRQRVLPGEADHRDELLTDAERGDSMLIRVSRARSGRLVLDL</sequence>
<dbReference type="InterPro" id="IPR006058">
    <property type="entry name" value="2Fe2S_fd_BS"/>
</dbReference>
<evidence type="ECO:0000313" key="3">
    <source>
        <dbReference type="Proteomes" id="UP001230654"/>
    </source>
</evidence>
<dbReference type="CDD" id="cd00207">
    <property type="entry name" value="fer2"/>
    <property type="match status" value="1"/>
</dbReference>
<evidence type="ECO:0000259" key="1">
    <source>
        <dbReference type="Pfam" id="PF00111"/>
    </source>
</evidence>
<dbReference type="SUPFAM" id="SSF54292">
    <property type="entry name" value="2Fe-2S ferredoxin-like"/>
    <property type="match status" value="1"/>
</dbReference>